<reference evidence="2 3" key="1">
    <citation type="submission" date="2007-03" db="EMBL/GenBank/DDBJ databases">
        <authorList>
            <person name="Fulton L."/>
            <person name="Clifton S."/>
            <person name="Fulton B."/>
            <person name="Xu J."/>
            <person name="Minx P."/>
            <person name="Pepin K.H."/>
            <person name="Johnson M."/>
            <person name="Thiruvilangam P."/>
            <person name="Bhonagiri V."/>
            <person name="Nash W.E."/>
            <person name="Mardis E.R."/>
            <person name="Wilson R.K."/>
        </authorList>
    </citation>
    <scope>NUCLEOTIDE SEQUENCE [LARGE SCALE GENOMIC DNA]</scope>
    <source>
        <strain evidence="2 3">ATCC 29174</strain>
    </source>
</reference>
<keyword evidence="1" id="KW-1133">Transmembrane helix</keyword>
<evidence type="ECO:0008006" key="4">
    <source>
        <dbReference type="Google" id="ProtNLM"/>
    </source>
</evidence>
<keyword evidence="1" id="KW-0472">Membrane</keyword>
<accession>A5ZVV6</accession>
<keyword evidence="1" id="KW-0812">Transmembrane</keyword>
<feature type="transmembrane region" description="Helical" evidence="1">
    <location>
        <begin position="89"/>
        <end position="109"/>
    </location>
</feature>
<proteinExistence type="predicted"/>
<evidence type="ECO:0000313" key="3">
    <source>
        <dbReference type="Proteomes" id="UP000006002"/>
    </source>
</evidence>
<protein>
    <recommendedName>
        <fullName evidence="4">Sporulation protein YqfD</fullName>
    </recommendedName>
</protein>
<dbReference type="AlphaFoldDB" id="A5ZVV6"/>
<dbReference type="HOGENOM" id="CLU_1352440_0_0_9"/>
<organism evidence="2 3">
    <name type="scientific">Blautia obeum ATCC 29174</name>
    <dbReference type="NCBI Taxonomy" id="411459"/>
    <lineage>
        <taxon>Bacteria</taxon>
        <taxon>Bacillati</taxon>
        <taxon>Bacillota</taxon>
        <taxon>Clostridia</taxon>
        <taxon>Lachnospirales</taxon>
        <taxon>Lachnospiraceae</taxon>
        <taxon>Blautia</taxon>
    </lineage>
</organism>
<evidence type="ECO:0000313" key="2">
    <source>
        <dbReference type="EMBL" id="EDM86191.1"/>
    </source>
</evidence>
<dbReference type="EMBL" id="AAVO02000017">
    <property type="protein sequence ID" value="EDM86191.1"/>
    <property type="molecule type" value="Genomic_DNA"/>
</dbReference>
<dbReference type="Pfam" id="PF06898">
    <property type="entry name" value="YqfD"/>
    <property type="match status" value="1"/>
</dbReference>
<comment type="caution">
    <text evidence="2">The sequence shown here is derived from an EMBL/GenBank/DDBJ whole genome shotgun (WGS) entry which is preliminary data.</text>
</comment>
<gene>
    <name evidence="2" type="ORF">RUMOBE_03149</name>
</gene>
<dbReference type="Proteomes" id="UP000006002">
    <property type="component" value="Unassembled WGS sequence"/>
</dbReference>
<name>A5ZVV6_9FIRM</name>
<sequence>MKKYAGFRNGYVRVRIYGEQTERFLNLCRAREIRISDLRRESELSLTGCLQIRDFFRLAPIHRKTKVKIHILEKHGLPFFFYRSKKRKAFFLGLLLCAGLLLFLSGRLWEIDVEGNVRNSTPEILDFLETKKESGMEWQKKGSAAVRLQLRSVKNIRILRGYQQNWREPDCSLQSEKGYLYRLQKKRTNLPVILWQNAMVRS</sequence>
<evidence type="ECO:0000256" key="1">
    <source>
        <dbReference type="SAM" id="Phobius"/>
    </source>
</evidence>
<dbReference type="eggNOG" id="COG0561">
    <property type="taxonomic scope" value="Bacteria"/>
</dbReference>
<dbReference type="InterPro" id="IPR010690">
    <property type="entry name" value="YqfD"/>
</dbReference>
<reference evidence="2 3" key="2">
    <citation type="submission" date="2007-04" db="EMBL/GenBank/DDBJ databases">
        <title>Draft genome sequence of Ruminococcus obeum (ATCC 29174).</title>
        <authorList>
            <person name="Sudarsanam P."/>
            <person name="Ley R."/>
            <person name="Guruge J."/>
            <person name="Turnbaugh P.J."/>
            <person name="Mahowald M."/>
            <person name="Liep D."/>
            <person name="Gordon J."/>
        </authorList>
    </citation>
    <scope>NUCLEOTIDE SEQUENCE [LARGE SCALE GENOMIC DNA]</scope>
    <source>
        <strain evidence="2 3">ATCC 29174</strain>
    </source>
</reference>